<sequence>MPALVTPPGTQLRFDDPLPAALRHGPVDVVRVSMGVGIPALNAMLRQGQGMPVLCCPAHHVMHVPVPAGTASAWRAPHSVCLPGTQWGCADLRYGPPQPYDARVLVLPARPAGDAPAPAGSGVASPEQLFHALSLTRSALRQGT</sequence>
<comment type="caution">
    <text evidence="1">The sequence shown here is derived from an EMBL/GenBank/DDBJ whole genome shotgun (WGS) entry which is preliminary data.</text>
</comment>
<dbReference type="EMBL" id="JACHJD010000022">
    <property type="protein sequence ID" value="MBB5108991.1"/>
    <property type="molecule type" value="Genomic_DNA"/>
</dbReference>
<name>A0A7W8B2A7_STRST</name>
<reference evidence="1 2" key="1">
    <citation type="submission" date="2020-08" db="EMBL/GenBank/DDBJ databases">
        <title>Genomic Encyclopedia of Type Strains, Phase III (KMG-III): the genomes of soil and plant-associated and newly described type strains.</title>
        <authorList>
            <person name="Whitman W."/>
        </authorList>
    </citation>
    <scope>NUCLEOTIDE SEQUENCE [LARGE SCALE GENOMIC DNA]</scope>
    <source>
        <strain evidence="1 2">CECT 3146</strain>
    </source>
</reference>
<gene>
    <name evidence="1" type="ORF">FHS40_008117</name>
</gene>
<protein>
    <submittedName>
        <fullName evidence="1">Uncharacterized protein</fullName>
    </submittedName>
</protein>
<dbReference type="Proteomes" id="UP000549009">
    <property type="component" value="Unassembled WGS sequence"/>
</dbReference>
<dbReference type="AlphaFoldDB" id="A0A7W8B2A7"/>
<keyword evidence="2" id="KW-1185">Reference proteome</keyword>
<organism evidence="1 2">
    <name type="scientific">Streptomyces spectabilis</name>
    <dbReference type="NCBI Taxonomy" id="68270"/>
    <lineage>
        <taxon>Bacteria</taxon>
        <taxon>Bacillati</taxon>
        <taxon>Actinomycetota</taxon>
        <taxon>Actinomycetes</taxon>
        <taxon>Kitasatosporales</taxon>
        <taxon>Streptomycetaceae</taxon>
        <taxon>Streptomyces</taxon>
    </lineage>
</organism>
<proteinExistence type="predicted"/>
<accession>A0A7W8B2A7</accession>
<evidence type="ECO:0000313" key="2">
    <source>
        <dbReference type="Proteomes" id="UP000549009"/>
    </source>
</evidence>
<evidence type="ECO:0000313" key="1">
    <source>
        <dbReference type="EMBL" id="MBB5108991.1"/>
    </source>
</evidence>